<evidence type="ECO:0000313" key="4">
    <source>
        <dbReference type="Proteomes" id="UP000317169"/>
    </source>
</evidence>
<keyword evidence="1" id="KW-0175">Coiled coil</keyword>
<organism evidence="3 4">
    <name type="scientific">Haloflavibacter putidus</name>
    <dbReference type="NCBI Taxonomy" id="2576776"/>
    <lineage>
        <taxon>Bacteria</taxon>
        <taxon>Pseudomonadati</taxon>
        <taxon>Bacteroidota</taxon>
        <taxon>Flavobacteriia</taxon>
        <taxon>Flavobacteriales</taxon>
        <taxon>Flavobacteriaceae</taxon>
        <taxon>Haloflavibacter</taxon>
    </lineage>
</organism>
<evidence type="ECO:0008006" key="5">
    <source>
        <dbReference type="Google" id="ProtNLM"/>
    </source>
</evidence>
<name>A0A507ZL95_9FLAO</name>
<gene>
    <name evidence="3" type="ORF">FKR84_09860</name>
</gene>
<dbReference type="EMBL" id="VIAR01000009">
    <property type="protein sequence ID" value="TQD37767.1"/>
    <property type="molecule type" value="Genomic_DNA"/>
</dbReference>
<keyword evidence="2" id="KW-0812">Transmembrane</keyword>
<evidence type="ECO:0000256" key="2">
    <source>
        <dbReference type="SAM" id="Phobius"/>
    </source>
</evidence>
<evidence type="ECO:0000256" key="1">
    <source>
        <dbReference type="SAM" id="Coils"/>
    </source>
</evidence>
<dbReference type="AlphaFoldDB" id="A0A507ZL95"/>
<keyword evidence="4" id="KW-1185">Reference proteome</keyword>
<feature type="coiled-coil region" evidence="1">
    <location>
        <begin position="131"/>
        <end position="196"/>
    </location>
</feature>
<comment type="caution">
    <text evidence="3">The sequence shown here is derived from an EMBL/GenBank/DDBJ whole genome shotgun (WGS) entry which is preliminary data.</text>
</comment>
<evidence type="ECO:0000313" key="3">
    <source>
        <dbReference type="EMBL" id="TQD37767.1"/>
    </source>
</evidence>
<protein>
    <recommendedName>
        <fullName evidence="5">Anti-sigma factor</fullName>
    </recommendedName>
</protein>
<reference evidence="3 4" key="1">
    <citation type="submission" date="2019-06" db="EMBL/GenBank/DDBJ databases">
        <title>Flavibacter putida gen. nov., sp. nov., a novel marine bacterium of the family Flavobacteriaceae isolated from coastal seawater.</title>
        <authorList>
            <person name="Feng X."/>
        </authorList>
    </citation>
    <scope>NUCLEOTIDE SEQUENCE [LARGE SCALE GENOMIC DNA]</scope>
    <source>
        <strain evidence="3 4">PLHSN227</strain>
    </source>
</reference>
<dbReference type="RefSeq" id="WP_141422142.1">
    <property type="nucleotide sequence ID" value="NZ_VIAR01000009.1"/>
</dbReference>
<keyword evidence="2" id="KW-1133">Transmembrane helix</keyword>
<sequence>MAQDLRKMFAESYRDEKQNPPKGHEARFKALLEEKLPQEEKSTNWVTWLKVAAIVVVILSIGALGFTNFSGMQTTNTQVVNTEQKAKPKQESPVFLSDISPEFKKIENYYLAGIHTELSRLEITGENKALIDSFMEQLANLDADYQELNQEINQNGVTEEAVNAMINNLKLRLDLLMQLKEKLKSIKKANLEETQAVNI</sequence>
<proteinExistence type="predicted"/>
<feature type="transmembrane region" description="Helical" evidence="2">
    <location>
        <begin position="45"/>
        <end position="66"/>
    </location>
</feature>
<accession>A0A507ZL95</accession>
<dbReference type="OrthoDB" id="1441018at2"/>
<keyword evidence="2" id="KW-0472">Membrane</keyword>
<dbReference type="Proteomes" id="UP000317169">
    <property type="component" value="Unassembled WGS sequence"/>
</dbReference>